<organism evidence="1 2">
    <name type="scientific">Platanthera zijinensis</name>
    <dbReference type="NCBI Taxonomy" id="2320716"/>
    <lineage>
        <taxon>Eukaryota</taxon>
        <taxon>Viridiplantae</taxon>
        <taxon>Streptophyta</taxon>
        <taxon>Embryophyta</taxon>
        <taxon>Tracheophyta</taxon>
        <taxon>Spermatophyta</taxon>
        <taxon>Magnoliopsida</taxon>
        <taxon>Liliopsida</taxon>
        <taxon>Asparagales</taxon>
        <taxon>Orchidaceae</taxon>
        <taxon>Orchidoideae</taxon>
        <taxon>Orchideae</taxon>
        <taxon>Orchidinae</taxon>
        <taxon>Platanthera</taxon>
    </lineage>
</organism>
<accession>A0AAP0BBX2</accession>
<reference evidence="1 2" key="1">
    <citation type="journal article" date="2022" name="Nat. Plants">
        <title>Genomes of leafy and leafless Platanthera orchids illuminate the evolution of mycoheterotrophy.</title>
        <authorList>
            <person name="Li M.H."/>
            <person name="Liu K.W."/>
            <person name="Li Z."/>
            <person name="Lu H.C."/>
            <person name="Ye Q.L."/>
            <person name="Zhang D."/>
            <person name="Wang J.Y."/>
            <person name="Li Y.F."/>
            <person name="Zhong Z.M."/>
            <person name="Liu X."/>
            <person name="Yu X."/>
            <person name="Liu D.K."/>
            <person name="Tu X.D."/>
            <person name="Liu B."/>
            <person name="Hao Y."/>
            <person name="Liao X.Y."/>
            <person name="Jiang Y.T."/>
            <person name="Sun W.H."/>
            <person name="Chen J."/>
            <person name="Chen Y.Q."/>
            <person name="Ai Y."/>
            <person name="Zhai J.W."/>
            <person name="Wu S.S."/>
            <person name="Zhou Z."/>
            <person name="Hsiao Y.Y."/>
            <person name="Wu W.L."/>
            <person name="Chen Y.Y."/>
            <person name="Lin Y.F."/>
            <person name="Hsu J.L."/>
            <person name="Li C.Y."/>
            <person name="Wang Z.W."/>
            <person name="Zhao X."/>
            <person name="Zhong W.Y."/>
            <person name="Ma X.K."/>
            <person name="Ma L."/>
            <person name="Huang J."/>
            <person name="Chen G.Z."/>
            <person name="Huang M.Z."/>
            <person name="Huang L."/>
            <person name="Peng D.H."/>
            <person name="Luo Y.B."/>
            <person name="Zou S.Q."/>
            <person name="Chen S.P."/>
            <person name="Lan S."/>
            <person name="Tsai W.C."/>
            <person name="Van de Peer Y."/>
            <person name="Liu Z.J."/>
        </authorList>
    </citation>
    <scope>NUCLEOTIDE SEQUENCE [LARGE SCALE GENOMIC DNA]</scope>
    <source>
        <strain evidence="1">Lor287</strain>
    </source>
</reference>
<sequence length="87" mass="10097">MSSALPSSQCKCKAHIKITVCHYILRRCAVTAYVPDLIFYGYPRIYMFPVNCTNAILEEWHVTSITSNLGRNLSELRVRRLYNLSRE</sequence>
<name>A0AAP0BBX2_9ASPA</name>
<keyword evidence="2" id="KW-1185">Reference proteome</keyword>
<dbReference type="AlphaFoldDB" id="A0AAP0BBX2"/>
<evidence type="ECO:0000313" key="2">
    <source>
        <dbReference type="Proteomes" id="UP001418222"/>
    </source>
</evidence>
<dbReference type="EMBL" id="JBBWWQ010000011">
    <property type="protein sequence ID" value="KAK8935436.1"/>
    <property type="molecule type" value="Genomic_DNA"/>
</dbReference>
<proteinExistence type="predicted"/>
<protein>
    <submittedName>
        <fullName evidence="1">Uncharacterized protein</fullName>
    </submittedName>
</protein>
<evidence type="ECO:0000313" key="1">
    <source>
        <dbReference type="EMBL" id="KAK8935436.1"/>
    </source>
</evidence>
<comment type="caution">
    <text evidence="1">The sequence shown here is derived from an EMBL/GenBank/DDBJ whole genome shotgun (WGS) entry which is preliminary data.</text>
</comment>
<gene>
    <name evidence="1" type="ORF">KSP39_PZI012859</name>
</gene>
<dbReference type="Proteomes" id="UP001418222">
    <property type="component" value="Unassembled WGS sequence"/>
</dbReference>